<accession>A0ABU8XU12</accession>
<keyword evidence="8 20" id="KW-0479">Metal-binding</keyword>
<dbReference type="Gene3D" id="1.10.760.10">
    <property type="entry name" value="Cytochrome c-like domain"/>
    <property type="match status" value="3"/>
</dbReference>
<feature type="domain" description="Cytochrome c" evidence="21">
    <location>
        <begin position="216"/>
        <end position="315"/>
    </location>
</feature>
<gene>
    <name evidence="22" type="primary">soxA</name>
    <name evidence="22" type="ORF">U1T56_16195</name>
</gene>
<dbReference type="SUPFAM" id="SSF46626">
    <property type="entry name" value="Cytochrome c"/>
    <property type="match status" value="3"/>
</dbReference>
<evidence type="ECO:0000256" key="5">
    <source>
        <dbReference type="ARBA" id="ARBA00022448"/>
    </source>
</evidence>
<dbReference type="Pfam" id="PF13442">
    <property type="entry name" value="Cytochrome_CBB3"/>
    <property type="match status" value="1"/>
</dbReference>
<evidence type="ECO:0000256" key="18">
    <source>
        <dbReference type="ARBA" id="ARBA00048077"/>
    </source>
</evidence>
<evidence type="ECO:0000313" key="22">
    <source>
        <dbReference type="EMBL" id="MEK0084696.1"/>
    </source>
</evidence>
<proteinExistence type="inferred from homology"/>
<dbReference type="Proteomes" id="UP001375743">
    <property type="component" value="Unassembled WGS sequence"/>
</dbReference>
<name>A0ABU8XU12_9PROT</name>
<dbReference type="NCBIfam" id="TIGR04484">
    <property type="entry name" value="thiosulf_SoxA"/>
    <property type="match status" value="1"/>
</dbReference>
<dbReference type="NCBIfam" id="TIGR04485">
    <property type="entry name" value="thiosulf_SoxX"/>
    <property type="match status" value="1"/>
</dbReference>
<dbReference type="InterPro" id="IPR009056">
    <property type="entry name" value="Cyt_c-like_dom"/>
</dbReference>
<evidence type="ECO:0000256" key="19">
    <source>
        <dbReference type="ARBA" id="ARBA00048423"/>
    </source>
</evidence>
<evidence type="ECO:0000256" key="1">
    <source>
        <dbReference type="ARBA" id="ARBA00004418"/>
    </source>
</evidence>
<evidence type="ECO:0000256" key="6">
    <source>
        <dbReference type="ARBA" id="ARBA00022617"/>
    </source>
</evidence>
<evidence type="ECO:0000256" key="8">
    <source>
        <dbReference type="ARBA" id="ARBA00022723"/>
    </source>
</evidence>
<evidence type="ECO:0000256" key="12">
    <source>
        <dbReference type="ARBA" id="ARBA00023004"/>
    </source>
</evidence>
<dbReference type="InterPro" id="IPR030999">
    <property type="entry name" value="Thiosulf_SoxX"/>
</dbReference>
<evidence type="ECO:0000256" key="3">
    <source>
        <dbReference type="ARBA" id="ARBA00012408"/>
    </source>
</evidence>
<feature type="domain" description="Cytochrome c" evidence="21">
    <location>
        <begin position="89"/>
        <end position="182"/>
    </location>
</feature>
<evidence type="ECO:0000256" key="11">
    <source>
        <dbReference type="ARBA" id="ARBA00022982"/>
    </source>
</evidence>
<evidence type="ECO:0000256" key="20">
    <source>
        <dbReference type="PROSITE-ProRule" id="PRU00433"/>
    </source>
</evidence>
<dbReference type="PROSITE" id="PS51007">
    <property type="entry name" value="CYTC"/>
    <property type="match status" value="2"/>
</dbReference>
<comment type="catalytic activity">
    <reaction evidence="18">
        <text>L-cysteinyl-[SoxY protein] + thiosulfate + 2 Fe(III)-[cytochrome c] = S-sulfosulfanyl-L-cysteinyl-[SoxY protein] + 2 Fe(II)-[cytochrome c] + 2 H(+)</text>
        <dbReference type="Rhea" id="RHEA:56720"/>
        <dbReference type="Rhea" id="RHEA-COMP:10350"/>
        <dbReference type="Rhea" id="RHEA-COMP:14328"/>
        <dbReference type="Rhea" id="RHEA-COMP:14399"/>
        <dbReference type="Rhea" id="RHEA-COMP:14691"/>
        <dbReference type="ChEBI" id="CHEBI:15378"/>
        <dbReference type="ChEBI" id="CHEBI:29033"/>
        <dbReference type="ChEBI" id="CHEBI:29034"/>
        <dbReference type="ChEBI" id="CHEBI:29950"/>
        <dbReference type="ChEBI" id="CHEBI:33542"/>
        <dbReference type="ChEBI" id="CHEBI:139321"/>
        <dbReference type="EC" id="2.8.5.2"/>
    </reaction>
</comment>
<evidence type="ECO:0000256" key="7">
    <source>
        <dbReference type="ARBA" id="ARBA00022679"/>
    </source>
</evidence>
<reference evidence="22 23" key="1">
    <citation type="submission" date="2024-01" db="EMBL/GenBank/DDBJ databases">
        <title>Multi-omics insights into the function and evolution of sodium benzoate biodegradation pathways in Benzoatithermus flavus gen. nov., sp. nov. from hot spring.</title>
        <authorList>
            <person name="Hu C.-J."/>
            <person name="Li W.-J."/>
        </authorList>
    </citation>
    <scope>NUCLEOTIDE SEQUENCE [LARGE SCALE GENOMIC DNA]</scope>
    <source>
        <strain evidence="22 23">SYSU G07066</strain>
    </source>
</reference>
<evidence type="ECO:0000256" key="14">
    <source>
        <dbReference type="ARBA" id="ARBA00030174"/>
    </source>
</evidence>
<evidence type="ECO:0000256" key="16">
    <source>
        <dbReference type="ARBA" id="ARBA00032236"/>
    </source>
</evidence>
<comment type="subunit">
    <text evidence="2">Heterodimer of SoxA and SoxX.</text>
</comment>
<comment type="similarity">
    <text evidence="13">Belongs to the SoxA family.</text>
</comment>
<evidence type="ECO:0000256" key="2">
    <source>
        <dbReference type="ARBA" id="ARBA00011530"/>
    </source>
</evidence>
<keyword evidence="5" id="KW-0813">Transport</keyword>
<evidence type="ECO:0000256" key="10">
    <source>
        <dbReference type="ARBA" id="ARBA00022764"/>
    </source>
</evidence>
<sequence length="424" mass="45878">MSERLAGTSWHRPWALLAGALAVLAGAVAAGAAEVPLDLEGPAAATPWQRYPGWPTTRWPGFSTLADTTRSPSPPAPGALRPVVAPIAGDPVKGRKLAFDRSRGGACVACHVMGPDTPELPGNVGPDLSEIGKADRSDEYLFNYVWDARVYNPETVMPPWGAHGYYDAAEIGDIVAFLKTLDRPASFANPLDDPARRPVPVEDRDWTDPFVNPAQEDVATGAGLFEEPGPSGRSCAACHADPKTAFRSWAAHMPRWEPRLGKVLGVAEFVTRHARPTTGAEWPMESTENLAMTVYLTSLADGERIAVDTTSPGAKEAAERGRRLMETKIGQANFACTDCHGLGKGAGRWIRGQYLGETPGQVAHFPTWRTSRNQTWDIRKRLQWCNVQIRADDLPPDAAAYGELELYLTSLSNGMELAAPGIRH</sequence>
<keyword evidence="9" id="KW-0732">Signal</keyword>
<evidence type="ECO:0000256" key="4">
    <source>
        <dbReference type="ARBA" id="ARBA00019364"/>
    </source>
</evidence>
<dbReference type="RefSeq" id="WP_418160545.1">
    <property type="nucleotide sequence ID" value="NZ_JBBLZC010000017.1"/>
</dbReference>
<keyword evidence="23" id="KW-1185">Reference proteome</keyword>
<dbReference type="InterPro" id="IPR036909">
    <property type="entry name" value="Cyt_c-like_dom_sf"/>
</dbReference>
<keyword evidence="12 20" id="KW-0408">Iron</keyword>
<keyword evidence="11" id="KW-0249">Electron transport</keyword>
<dbReference type="EMBL" id="JBBLZC010000017">
    <property type="protein sequence ID" value="MEK0084696.1"/>
    <property type="molecule type" value="Genomic_DNA"/>
</dbReference>
<dbReference type="Pfam" id="PF21342">
    <property type="entry name" value="SoxA-TsdA_cyt-c"/>
    <property type="match status" value="2"/>
</dbReference>
<evidence type="ECO:0000256" key="9">
    <source>
        <dbReference type="ARBA" id="ARBA00022729"/>
    </source>
</evidence>
<protein>
    <recommendedName>
        <fullName evidence="4">L-cysteine S-thiosulfotransferase subunit SoxA</fullName>
        <ecNumber evidence="3">2.8.5.2</ecNumber>
    </recommendedName>
    <alternativeName>
        <fullName evidence="16">Protein SoxA</fullName>
    </alternativeName>
    <alternativeName>
        <fullName evidence="17">SoxAX cytochrome complex subunit A</fullName>
    </alternativeName>
    <alternativeName>
        <fullName evidence="15">Sulfur oxidizing protein A</fullName>
    </alternativeName>
    <alternativeName>
        <fullName evidence="14">Thiosulfate-oxidizing multienzyme system protein SoxA</fullName>
    </alternativeName>
</protein>
<keyword evidence="6 20" id="KW-0349">Heme</keyword>
<dbReference type="InterPro" id="IPR025710">
    <property type="entry name" value="SoxA"/>
</dbReference>
<evidence type="ECO:0000256" key="13">
    <source>
        <dbReference type="ARBA" id="ARBA00025746"/>
    </source>
</evidence>
<keyword evidence="7" id="KW-0808">Transferase</keyword>
<comment type="subcellular location">
    <subcellularLocation>
        <location evidence="1">Periplasm</location>
    </subcellularLocation>
</comment>
<evidence type="ECO:0000259" key="21">
    <source>
        <dbReference type="PROSITE" id="PS51007"/>
    </source>
</evidence>
<evidence type="ECO:0000256" key="17">
    <source>
        <dbReference type="ARBA" id="ARBA00032318"/>
    </source>
</evidence>
<keyword evidence="10" id="KW-0574">Periplasm</keyword>
<evidence type="ECO:0000313" key="23">
    <source>
        <dbReference type="Proteomes" id="UP001375743"/>
    </source>
</evidence>
<organism evidence="22 23">
    <name type="scientific">Benzoatithermus flavus</name>
    <dbReference type="NCBI Taxonomy" id="3108223"/>
    <lineage>
        <taxon>Bacteria</taxon>
        <taxon>Pseudomonadati</taxon>
        <taxon>Pseudomonadota</taxon>
        <taxon>Alphaproteobacteria</taxon>
        <taxon>Geminicoccales</taxon>
        <taxon>Geminicoccaceae</taxon>
        <taxon>Benzoatithermus</taxon>
    </lineage>
</organism>
<comment type="catalytic activity">
    <reaction evidence="19">
        <text>S-sulfanyl-L-cysteinyl-[SoxY protein] + thiosulfate + 2 Fe(III)-[cytochrome c] = S-(2-sulfodisulfanyl)-L-cysteinyl-[SoxY protein] + 2 Fe(II)-[cytochrome c] + 2 H(+)</text>
        <dbReference type="Rhea" id="RHEA:51224"/>
        <dbReference type="Rhea" id="RHEA-COMP:10350"/>
        <dbReference type="Rhea" id="RHEA-COMP:14399"/>
        <dbReference type="Rhea" id="RHEA-COMP:14689"/>
        <dbReference type="Rhea" id="RHEA-COMP:14690"/>
        <dbReference type="ChEBI" id="CHEBI:15378"/>
        <dbReference type="ChEBI" id="CHEBI:29033"/>
        <dbReference type="ChEBI" id="CHEBI:29034"/>
        <dbReference type="ChEBI" id="CHEBI:33542"/>
        <dbReference type="ChEBI" id="CHEBI:61963"/>
        <dbReference type="ChEBI" id="CHEBI:140664"/>
        <dbReference type="EC" id="2.8.5.2"/>
    </reaction>
</comment>
<evidence type="ECO:0000256" key="15">
    <source>
        <dbReference type="ARBA" id="ARBA00030833"/>
    </source>
</evidence>
<comment type="caution">
    <text evidence="22">The sequence shown here is derived from an EMBL/GenBank/DDBJ whole genome shotgun (WGS) entry which is preliminary data.</text>
</comment>
<dbReference type="EC" id="2.8.5.2" evidence="3"/>